<keyword evidence="3" id="KW-1185">Reference proteome</keyword>
<evidence type="ECO:0000313" key="3">
    <source>
        <dbReference type="Proteomes" id="UP000238479"/>
    </source>
</evidence>
<organism evidence="2 3">
    <name type="scientific">Rosa chinensis</name>
    <name type="common">China rose</name>
    <dbReference type="NCBI Taxonomy" id="74649"/>
    <lineage>
        <taxon>Eukaryota</taxon>
        <taxon>Viridiplantae</taxon>
        <taxon>Streptophyta</taxon>
        <taxon>Embryophyta</taxon>
        <taxon>Tracheophyta</taxon>
        <taxon>Spermatophyta</taxon>
        <taxon>Magnoliopsida</taxon>
        <taxon>eudicotyledons</taxon>
        <taxon>Gunneridae</taxon>
        <taxon>Pentapetalae</taxon>
        <taxon>rosids</taxon>
        <taxon>fabids</taxon>
        <taxon>Rosales</taxon>
        <taxon>Rosaceae</taxon>
        <taxon>Rosoideae</taxon>
        <taxon>Rosoideae incertae sedis</taxon>
        <taxon>Rosa</taxon>
    </lineage>
</organism>
<feature type="region of interest" description="Disordered" evidence="1">
    <location>
        <begin position="1"/>
        <end position="52"/>
    </location>
</feature>
<feature type="compositionally biased region" description="Low complexity" evidence="1">
    <location>
        <begin position="9"/>
        <end position="27"/>
    </location>
</feature>
<reference evidence="2 3" key="1">
    <citation type="journal article" date="2018" name="Nat. Genet.">
        <title>The Rosa genome provides new insights in the design of modern roses.</title>
        <authorList>
            <person name="Bendahmane M."/>
        </authorList>
    </citation>
    <scope>NUCLEOTIDE SEQUENCE [LARGE SCALE GENOMIC DNA]</scope>
    <source>
        <strain evidence="3">cv. Old Blush</strain>
    </source>
</reference>
<dbReference type="EMBL" id="PDCK01000042">
    <property type="protein sequence ID" value="PRQ37010.1"/>
    <property type="molecule type" value="Genomic_DNA"/>
</dbReference>
<dbReference type="AlphaFoldDB" id="A0A2P6QS65"/>
<dbReference type="Proteomes" id="UP000238479">
    <property type="component" value="Chromosome 4"/>
</dbReference>
<gene>
    <name evidence="2" type="ORF">RchiOBHm_Chr4g0397881</name>
</gene>
<dbReference type="STRING" id="74649.A0A2P6QS65"/>
<proteinExistence type="predicted"/>
<protein>
    <submittedName>
        <fullName evidence="2">Uncharacterized protein</fullName>
    </submittedName>
</protein>
<evidence type="ECO:0000313" key="2">
    <source>
        <dbReference type="EMBL" id="PRQ37010.1"/>
    </source>
</evidence>
<comment type="caution">
    <text evidence="2">The sequence shown here is derived from an EMBL/GenBank/DDBJ whole genome shotgun (WGS) entry which is preliminary data.</text>
</comment>
<accession>A0A2P6QS65</accession>
<sequence length="108" mass="11089">MPGTEEPYTTAMTTAQPASAAMATASPLDSPKTDSEAADTEPNPNPNPSNALFPVSPNDFVVCLLRFAGDSGGAFMGSIFGYGFASSSFSFCLSACCVAYGNLSYFGC</sequence>
<evidence type="ECO:0000256" key="1">
    <source>
        <dbReference type="SAM" id="MobiDB-lite"/>
    </source>
</evidence>
<name>A0A2P6QS65_ROSCH</name>
<dbReference type="Gramene" id="PRQ37010">
    <property type="protein sequence ID" value="PRQ37010"/>
    <property type="gene ID" value="RchiOBHm_Chr4g0397881"/>
</dbReference>